<dbReference type="PANTHER" id="PTHR33657">
    <property type="entry name" value="DOMAIN PROTEIN, PUTATIVE (AFU_ORTHOLOGUE AFUA_5G00600)-RELATED"/>
    <property type="match status" value="1"/>
</dbReference>
<keyword evidence="3" id="KW-0964">Secreted</keyword>
<evidence type="ECO:0000256" key="1">
    <source>
        <dbReference type="ARBA" id="ARBA00004613"/>
    </source>
</evidence>
<comment type="caution">
    <text evidence="6">The sequence shown here is derived from an EMBL/GenBank/DDBJ whole genome shotgun (WGS) entry which is preliminary data.</text>
</comment>
<gene>
    <name evidence="6" type="ORF">JG688_00013835</name>
</gene>
<keyword evidence="7" id="KW-1185">Reference proteome</keyword>
<evidence type="ECO:0000313" key="7">
    <source>
        <dbReference type="Proteomes" id="UP000709295"/>
    </source>
</evidence>
<evidence type="ECO:0000256" key="4">
    <source>
        <dbReference type="ARBA" id="ARBA00023026"/>
    </source>
</evidence>
<dbReference type="AlphaFoldDB" id="A0A8J5ILR4"/>
<comment type="similarity">
    <text evidence="2">Belongs to the Necrosis inducing protein (NPP1) family.</text>
</comment>
<dbReference type="PANTHER" id="PTHR33657:SF8">
    <property type="entry name" value="DOMAIN PROTEIN, PUTATIVE (AFU_ORTHOLOGUE AFUA_5G00600)-RELATED"/>
    <property type="match status" value="1"/>
</dbReference>
<proteinExistence type="inferred from homology"/>
<evidence type="ECO:0000313" key="6">
    <source>
        <dbReference type="EMBL" id="KAG6951195.1"/>
    </source>
</evidence>
<organism evidence="6 7">
    <name type="scientific">Phytophthora aleatoria</name>
    <dbReference type="NCBI Taxonomy" id="2496075"/>
    <lineage>
        <taxon>Eukaryota</taxon>
        <taxon>Sar</taxon>
        <taxon>Stramenopiles</taxon>
        <taxon>Oomycota</taxon>
        <taxon>Peronosporomycetes</taxon>
        <taxon>Peronosporales</taxon>
        <taxon>Peronosporaceae</taxon>
        <taxon>Phytophthora</taxon>
    </lineage>
</organism>
<evidence type="ECO:0000256" key="2">
    <source>
        <dbReference type="ARBA" id="ARBA00009520"/>
    </source>
</evidence>
<evidence type="ECO:0008006" key="8">
    <source>
        <dbReference type="Google" id="ProtNLM"/>
    </source>
</evidence>
<dbReference type="EMBL" id="JAENGY010001225">
    <property type="protein sequence ID" value="KAG6951195.1"/>
    <property type="molecule type" value="Genomic_DNA"/>
</dbReference>
<evidence type="ECO:0000256" key="5">
    <source>
        <dbReference type="SAM" id="SignalP"/>
    </source>
</evidence>
<dbReference type="Pfam" id="PF05630">
    <property type="entry name" value="NPP1"/>
    <property type="match status" value="1"/>
</dbReference>
<dbReference type="InterPro" id="IPR008701">
    <property type="entry name" value="NPP1"/>
</dbReference>
<feature type="signal peptide" evidence="5">
    <location>
        <begin position="1"/>
        <end position="19"/>
    </location>
</feature>
<protein>
    <recommendedName>
        <fullName evidence="8">NPP1-like protein</fullName>
    </recommendedName>
</protein>
<dbReference type="Proteomes" id="UP000709295">
    <property type="component" value="Unassembled WGS sequence"/>
</dbReference>
<accession>A0A8J5ILR4</accession>
<reference evidence="6" key="1">
    <citation type="submission" date="2021-01" db="EMBL/GenBank/DDBJ databases">
        <title>Phytophthora aleatoria, a newly-described species from Pinus radiata is distinct from Phytophthora cactorum isolates based on comparative genomics.</title>
        <authorList>
            <person name="Mcdougal R."/>
            <person name="Panda P."/>
            <person name="Williams N."/>
            <person name="Studholme D.J."/>
        </authorList>
    </citation>
    <scope>NUCLEOTIDE SEQUENCE</scope>
    <source>
        <strain evidence="6">NZFS 4037</strain>
    </source>
</reference>
<feature type="chain" id="PRO_5035150939" description="NPP1-like protein" evidence="5">
    <location>
        <begin position="20"/>
        <end position="243"/>
    </location>
</feature>
<sequence>MNLRGFIFTAIAALVVVHAEVNYIHHDQVEPFAQPEPKTNSDKAAVKYKPQIYVSYGCHPYPAVQADGSVSAGLKGSGLADGECDGSTLGSQVYSRSDWYKNKWAIMYAWYLPKGRNTRYQRRRYWEAAVVWIDDPALANSTILGVSLNYGRRRKIQEPQYIDGSSVKLESYKGFGVPRPRLRFTEFDGESQDLITWEQLTDEARDALSNAKFNSWVFKKLRREMPLKDGFFEKRLEDAWPFD</sequence>
<dbReference type="GO" id="GO:0005576">
    <property type="term" value="C:extracellular region"/>
    <property type="evidence" value="ECO:0007669"/>
    <property type="project" value="UniProtKB-SubCell"/>
</dbReference>
<comment type="subcellular location">
    <subcellularLocation>
        <location evidence="1">Secreted</location>
    </subcellularLocation>
</comment>
<dbReference type="PIRSF" id="PIRSF029958">
    <property type="entry name" value="Necrosis-inducing_protein"/>
    <property type="match status" value="1"/>
</dbReference>
<evidence type="ECO:0000256" key="3">
    <source>
        <dbReference type="ARBA" id="ARBA00022525"/>
    </source>
</evidence>
<keyword evidence="5" id="KW-0732">Signal</keyword>
<keyword evidence="4" id="KW-0843">Virulence</keyword>
<name>A0A8J5ILR4_9STRA</name>